<protein>
    <recommendedName>
        <fullName evidence="4">CHAP domain-containing protein</fullName>
    </recommendedName>
</protein>
<dbReference type="Proteomes" id="UP001556631">
    <property type="component" value="Unassembled WGS sequence"/>
</dbReference>
<comment type="caution">
    <text evidence="2">The sequence shown here is derived from an EMBL/GenBank/DDBJ whole genome shotgun (WGS) entry which is preliminary data.</text>
</comment>
<evidence type="ECO:0000313" key="3">
    <source>
        <dbReference type="Proteomes" id="UP001556631"/>
    </source>
</evidence>
<gene>
    <name evidence="2" type="ORF">AB3X52_08625</name>
</gene>
<dbReference type="EMBL" id="JBFPJR010000012">
    <property type="protein sequence ID" value="MEX0427681.1"/>
    <property type="molecule type" value="Genomic_DNA"/>
</dbReference>
<reference evidence="2 3" key="1">
    <citation type="submission" date="2024-07" db="EMBL/GenBank/DDBJ databases">
        <authorList>
            <person name="Lee S."/>
            <person name="Kang M."/>
        </authorList>
    </citation>
    <scope>NUCLEOTIDE SEQUENCE [LARGE SCALE GENOMIC DNA]</scope>
    <source>
        <strain evidence="2 3">DS6</strain>
    </source>
</reference>
<evidence type="ECO:0000313" key="2">
    <source>
        <dbReference type="EMBL" id="MEX0427681.1"/>
    </source>
</evidence>
<keyword evidence="3" id="KW-1185">Reference proteome</keyword>
<proteinExistence type="predicted"/>
<accession>A0ABV3SXM5</accession>
<organism evidence="2 3">
    <name type="scientific">Nocardioides eburneus</name>
    <dbReference type="NCBI Taxonomy" id="3231482"/>
    <lineage>
        <taxon>Bacteria</taxon>
        <taxon>Bacillati</taxon>
        <taxon>Actinomycetota</taxon>
        <taxon>Actinomycetes</taxon>
        <taxon>Propionibacteriales</taxon>
        <taxon>Nocardioidaceae</taxon>
        <taxon>Nocardioides</taxon>
    </lineage>
</organism>
<dbReference type="RefSeq" id="WP_367993298.1">
    <property type="nucleotide sequence ID" value="NZ_JBFPJR010000012.1"/>
</dbReference>
<evidence type="ECO:0000256" key="1">
    <source>
        <dbReference type="SAM" id="MobiDB-lite"/>
    </source>
</evidence>
<feature type="region of interest" description="Disordered" evidence="1">
    <location>
        <begin position="81"/>
        <end position="117"/>
    </location>
</feature>
<sequence>MSSPFNTPLRFAIAAPARAISLSAAIAIAATLVVAVHRHDHSPEATASGARPPVAANAPVRRELAVSRSWDRLDNQERVRHAAPARTHAAGPPARSRPPLRKAPHPRLPVAPSDAAQTVAAAMSSTVNVPGQCLAWSREQAGIPSKYADATSAWDHATGRHPDSADPPRGAAVYWTGGSSGHGHIAISLGDGQVRSSDAGGTGQVATVSIRHLSLEWNLQYAGWANSINGYTIPGVAAA</sequence>
<name>A0ABV3SXM5_9ACTN</name>
<evidence type="ECO:0008006" key="4">
    <source>
        <dbReference type="Google" id="ProtNLM"/>
    </source>
</evidence>